<dbReference type="Proteomes" id="UP000018890">
    <property type="component" value="Unassembled WGS sequence"/>
</dbReference>
<evidence type="ECO:0000313" key="1">
    <source>
        <dbReference type="EMBL" id="GAE27406.1"/>
    </source>
</evidence>
<keyword evidence="2" id="KW-1185">Reference proteome</keyword>
<dbReference type="OrthoDB" id="2879243at2"/>
<sequence length="220" mass="26069">MKLILKGFGIVLATIILLFFQGKTNATDRTYDDAVESFRQYEKSVQDFIHAPTDKQMSAIYEYDRQFLADYYVLIEHQTLYNKVLANEPLLTVEELAYLHDLHRKEEQLDHQFIQVALKEVFQASDFSLLLKEADEHGDYHSEYIDIHKTENNEKFEIRLDGTLFADDSSVLLRRFFFIETKAGIYYWEKPDNFSMMLNRNEGEIQVERNTYVFQGEIVY</sequence>
<reference evidence="1" key="1">
    <citation type="journal article" date="2014" name="Genome Announc.">
        <title>Draft Genome Sequences of Three Alkaliphilic Bacillus Strains, Bacillus wakoensis JCM 9140T, Bacillus akibai JCM 9157T, and Bacillus hemicellulosilyticus JCM 9152T.</title>
        <authorList>
            <person name="Yuki M."/>
            <person name="Oshima K."/>
            <person name="Suda W."/>
            <person name="Oshida Y."/>
            <person name="Kitamura K."/>
            <person name="Iida T."/>
            <person name="Hattori M."/>
            <person name="Ohkuma M."/>
        </authorList>
    </citation>
    <scope>NUCLEOTIDE SEQUENCE [LARGE SCALE GENOMIC DNA]</scope>
    <source>
        <strain evidence="1">JCM 9140</strain>
    </source>
</reference>
<organism evidence="1 2">
    <name type="scientific">Halalkalibacter wakoensis JCM 9140</name>
    <dbReference type="NCBI Taxonomy" id="1236970"/>
    <lineage>
        <taxon>Bacteria</taxon>
        <taxon>Bacillati</taxon>
        <taxon>Bacillota</taxon>
        <taxon>Bacilli</taxon>
        <taxon>Bacillales</taxon>
        <taxon>Bacillaceae</taxon>
        <taxon>Halalkalibacter</taxon>
    </lineage>
</organism>
<gene>
    <name evidence="1" type="ORF">JCM9140_3551</name>
</gene>
<dbReference type="STRING" id="1236970.JCM9140_3551"/>
<protein>
    <submittedName>
        <fullName evidence="1">Uncharacterized protein</fullName>
    </submittedName>
</protein>
<dbReference type="AlphaFoldDB" id="W4Q5S9"/>
<comment type="caution">
    <text evidence="1">The sequence shown here is derived from an EMBL/GenBank/DDBJ whole genome shotgun (WGS) entry which is preliminary data.</text>
</comment>
<dbReference type="EMBL" id="BAUT01000049">
    <property type="protein sequence ID" value="GAE27406.1"/>
    <property type="molecule type" value="Genomic_DNA"/>
</dbReference>
<proteinExistence type="predicted"/>
<name>W4Q5S9_9BACI</name>
<evidence type="ECO:0000313" key="2">
    <source>
        <dbReference type="Proteomes" id="UP000018890"/>
    </source>
</evidence>
<dbReference type="RefSeq" id="WP_034748601.1">
    <property type="nucleotide sequence ID" value="NZ_BAUT01000049.1"/>
</dbReference>
<accession>W4Q5S9</accession>